<comment type="caution">
    <text evidence="2">The sequence shown here is derived from an EMBL/GenBank/DDBJ whole genome shotgun (WGS) entry which is preliminary data.</text>
</comment>
<reference evidence="2" key="2">
    <citation type="journal article" date="2021" name="PeerJ">
        <title>Extensive microbial diversity within the chicken gut microbiome revealed by metagenomics and culture.</title>
        <authorList>
            <person name="Gilroy R."/>
            <person name="Ravi A."/>
            <person name="Getino M."/>
            <person name="Pursley I."/>
            <person name="Horton D.L."/>
            <person name="Alikhan N.F."/>
            <person name="Baker D."/>
            <person name="Gharbi K."/>
            <person name="Hall N."/>
            <person name="Watson M."/>
            <person name="Adriaenssens E.M."/>
            <person name="Foster-Nyarko E."/>
            <person name="Jarju S."/>
            <person name="Secka A."/>
            <person name="Antonio M."/>
            <person name="Oren A."/>
            <person name="Chaudhuri R.R."/>
            <person name="La Ragione R."/>
            <person name="Hildebrand F."/>
            <person name="Pallen M.J."/>
        </authorList>
    </citation>
    <scope>NUCLEOTIDE SEQUENCE</scope>
    <source>
        <strain evidence="2">ChiHcec3-11533</strain>
    </source>
</reference>
<dbReference type="AlphaFoldDB" id="A0A9D1IDL6"/>
<dbReference type="InterPro" id="IPR021560">
    <property type="entry name" value="DUF3021"/>
</dbReference>
<dbReference type="EMBL" id="DVMU01000112">
    <property type="protein sequence ID" value="HIU33914.1"/>
    <property type="molecule type" value="Genomic_DNA"/>
</dbReference>
<evidence type="ECO:0000256" key="1">
    <source>
        <dbReference type="SAM" id="Phobius"/>
    </source>
</evidence>
<protein>
    <submittedName>
        <fullName evidence="2">DUF3021 family protein</fullName>
    </submittedName>
</protein>
<sequence length="146" mass="16730">MKKWRERGLRPTQCLLIDCVSFTVSIVLVALLSLLFSEEIYTAESILQNFVCTSLISILIYFTSRLPIESEILGALITLLDVAAVMLFLGMGIFRWFPWEIRSLLLFIGVFVTVFFVTYAVMLLENKISSDRINQAIREKKNVRAD</sequence>
<feature type="transmembrane region" description="Helical" evidence="1">
    <location>
        <begin position="103"/>
        <end position="124"/>
    </location>
</feature>
<gene>
    <name evidence="2" type="ORF">IAB02_05070</name>
</gene>
<keyword evidence="1" id="KW-0472">Membrane</keyword>
<feature type="transmembrane region" description="Helical" evidence="1">
    <location>
        <begin position="12"/>
        <end position="34"/>
    </location>
</feature>
<evidence type="ECO:0000313" key="3">
    <source>
        <dbReference type="Proteomes" id="UP000824072"/>
    </source>
</evidence>
<organism evidence="2 3">
    <name type="scientific">Candidatus Pullichristensenella excrementigallinarum</name>
    <dbReference type="NCBI Taxonomy" id="2840907"/>
    <lineage>
        <taxon>Bacteria</taxon>
        <taxon>Bacillati</taxon>
        <taxon>Bacillota</taxon>
        <taxon>Clostridia</taxon>
        <taxon>Candidatus Pullichristensenella</taxon>
    </lineage>
</organism>
<proteinExistence type="predicted"/>
<feature type="transmembrane region" description="Helical" evidence="1">
    <location>
        <begin position="75"/>
        <end position="97"/>
    </location>
</feature>
<reference evidence="2" key="1">
    <citation type="submission" date="2020-10" db="EMBL/GenBank/DDBJ databases">
        <authorList>
            <person name="Gilroy R."/>
        </authorList>
    </citation>
    <scope>NUCLEOTIDE SEQUENCE</scope>
    <source>
        <strain evidence="2">ChiHcec3-11533</strain>
    </source>
</reference>
<dbReference type="Proteomes" id="UP000824072">
    <property type="component" value="Unassembled WGS sequence"/>
</dbReference>
<name>A0A9D1IDL6_9FIRM</name>
<accession>A0A9D1IDL6</accession>
<evidence type="ECO:0000313" key="2">
    <source>
        <dbReference type="EMBL" id="HIU33914.1"/>
    </source>
</evidence>
<keyword evidence="1" id="KW-0812">Transmembrane</keyword>
<keyword evidence="1" id="KW-1133">Transmembrane helix</keyword>
<feature type="transmembrane region" description="Helical" evidence="1">
    <location>
        <begin position="46"/>
        <end position="63"/>
    </location>
</feature>
<dbReference type="Pfam" id="PF11457">
    <property type="entry name" value="DUF3021"/>
    <property type="match status" value="1"/>
</dbReference>